<evidence type="ECO:0000313" key="3">
    <source>
        <dbReference type="EMBL" id="AHZ89319.1"/>
    </source>
</evidence>
<reference evidence="3" key="1">
    <citation type="submission" date="2014-03" db="EMBL/GenBank/DDBJ databases">
        <title>CTD 241 fosmid library clone Pool3 contig00022.</title>
        <authorList>
            <person name="Pierechod M."/>
            <person name="Altermark B."/>
            <person name="Willassen N.P."/>
        </authorList>
    </citation>
    <scope>NUCLEOTIDE SEQUENCE</scope>
</reference>
<proteinExistence type="predicted"/>
<feature type="domain" description="Transposase IS801/IS1294" evidence="2">
    <location>
        <begin position="82"/>
        <end position="173"/>
    </location>
</feature>
<dbReference type="GO" id="GO:0004803">
    <property type="term" value="F:transposase activity"/>
    <property type="evidence" value="ECO:0007669"/>
    <property type="project" value="InterPro"/>
</dbReference>
<accession>A0A059VBI5</accession>
<name>A0A059VBI5_9BACT</name>
<dbReference type="EMBL" id="KJ538549">
    <property type="protein sequence ID" value="AHZ89319.1"/>
    <property type="molecule type" value="Genomic_DNA"/>
</dbReference>
<feature type="region of interest" description="Disordered" evidence="1">
    <location>
        <begin position="176"/>
        <end position="197"/>
    </location>
</feature>
<dbReference type="GO" id="GO:0003677">
    <property type="term" value="F:DNA binding"/>
    <property type="evidence" value="ECO:0007669"/>
    <property type="project" value="InterPro"/>
</dbReference>
<sequence>METLAATPALVPPSDGCPPKYRPRNPRASPLFQLLETHYETVKSVWEERFERQYGFWQGRWDRVVAAYLDCGLFESGFAIARFNIHNHTTVYPNDAEGLYRLACYLHRAPVNLSRLRYHSESGLLIYEPKAGQEVDDGEPIDPLEFIARVLIHIPEPNKHLVHFYGAYANRSRSSMPYGRDSVQNKGAGQGKPAPAKRAVRKRWAELIYKIYNVDPLTCRCGAQMKIVAFVTEPASIRQILTQQNNNASRQRAPPNPTLNLH</sequence>
<protein>
    <recommendedName>
        <fullName evidence="2">Transposase IS801/IS1294 domain-containing protein</fullName>
    </recommendedName>
</protein>
<organism evidence="3">
    <name type="scientific">uncultured bacterium 'pool 3 contig00022'</name>
    <dbReference type="NCBI Taxonomy" id="1497872"/>
    <lineage>
        <taxon>Bacteria</taxon>
        <taxon>environmental samples</taxon>
    </lineage>
</organism>
<dbReference type="AlphaFoldDB" id="A0A059VBI5"/>
<evidence type="ECO:0000256" key="1">
    <source>
        <dbReference type="SAM" id="MobiDB-lite"/>
    </source>
</evidence>
<feature type="region of interest" description="Disordered" evidence="1">
    <location>
        <begin position="243"/>
        <end position="262"/>
    </location>
</feature>
<dbReference type="GO" id="GO:0006313">
    <property type="term" value="P:DNA transposition"/>
    <property type="evidence" value="ECO:0007669"/>
    <property type="project" value="InterPro"/>
</dbReference>
<feature type="region of interest" description="Disordered" evidence="1">
    <location>
        <begin position="1"/>
        <end position="22"/>
    </location>
</feature>
<evidence type="ECO:0000259" key="2">
    <source>
        <dbReference type="Pfam" id="PF04986"/>
    </source>
</evidence>
<dbReference type="InterPro" id="IPR007069">
    <property type="entry name" value="Transposase_32"/>
</dbReference>
<dbReference type="Pfam" id="PF04986">
    <property type="entry name" value="Y2_Tnp"/>
    <property type="match status" value="1"/>
</dbReference>